<dbReference type="Proteomes" id="UP000306378">
    <property type="component" value="Unassembled WGS sequence"/>
</dbReference>
<sequence length="100" mass="11263">MTDAPAFGWIDHDASTAPDWETAQVQRLARKLGYRVVWPHRFSVLPVADQVRNAQAEVVILPAPEHLSPLELNRVMEIADVEVVLPRLSFARWATIGPVR</sequence>
<dbReference type="AlphaFoldDB" id="A0A5R8NLL1"/>
<reference evidence="1 2" key="1">
    <citation type="submission" date="2019-05" db="EMBL/GenBank/DDBJ databases">
        <title>Genomes sequences of two Nocardia cyriacigeorgica environmental isolates, type strains Nocardia asteroides ATCC 19247 and Nocardia cyriacigeorgica DSM 44484.</title>
        <authorList>
            <person name="Vautrin F."/>
            <person name="Bergeron E."/>
            <person name="Dubost A."/>
            <person name="Abrouk D."/>
            <person name="Rodriguez Nava V."/>
            <person name="Pujic P."/>
        </authorList>
    </citation>
    <scope>NUCLEOTIDE SEQUENCE [LARGE SCALE GENOMIC DNA]</scope>
    <source>
        <strain evidence="1 2">EML 446</strain>
    </source>
</reference>
<protein>
    <submittedName>
        <fullName evidence="1">Uncharacterized protein</fullName>
    </submittedName>
</protein>
<comment type="caution">
    <text evidence="1">The sequence shown here is derived from an EMBL/GenBank/DDBJ whole genome shotgun (WGS) entry which is preliminary data.</text>
</comment>
<organism evidence="1 2">
    <name type="scientific">Nocardia cyriacigeorgica</name>
    <dbReference type="NCBI Taxonomy" id="135487"/>
    <lineage>
        <taxon>Bacteria</taxon>
        <taxon>Bacillati</taxon>
        <taxon>Actinomycetota</taxon>
        <taxon>Actinomycetes</taxon>
        <taxon>Mycobacteriales</taxon>
        <taxon>Nocardiaceae</taxon>
        <taxon>Nocardia</taxon>
    </lineage>
</organism>
<dbReference type="EMBL" id="VBUT01000006">
    <property type="protein sequence ID" value="TLF76511.1"/>
    <property type="molecule type" value="Genomic_DNA"/>
</dbReference>
<gene>
    <name evidence="1" type="ORF">FEK34_16415</name>
</gene>
<name>A0A5R8NLL1_9NOCA</name>
<proteinExistence type="predicted"/>
<accession>A0A5R8NLL1</accession>
<evidence type="ECO:0000313" key="2">
    <source>
        <dbReference type="Proteomes" id="UP000306378"/>
    </source>
</evidence>
<evidence type="ECO:0000313" key="1">
    <source>
        <dbReference type="EMBL" id="TLF76511.1"/>
    </source>
</evidence>
<dbReference type="RefSeq" id="WP_138448690.1">
    <property type="nucleotide sequence ID" value="NZ_VBUT01000006.1"/>
</dbReference>